<proteinExistence type="predicted"/>
<accession>A0AAD5WPY3</accession>
<dbReference type="AlphaFoldDB" id="A0AAD5WPY3"/>
<dbReference type="EMBL" id="JAKWBI020000451">
    <property type="protein sequence ID" value="KAJ2894846.1"/>
    <property type="molecule type" value="Genomic_DNA"/>
</dbReference>
<reference evidence="1" key="1">
    <citation type="submission" date="2022-07" db="EMBL/GenBank/DDBJ databases">
        <title>Draft genome sequence of Zalerion maritima ATCC 34329, a (micro)plastics degrading marine fungus.</title>
        <authorList>
            <person name="Paco A."/>
            <person name="Goncalves M.F.M."/>
            <person name="Rocha-Santos T.A.P."/>
            <person name="Alves A."/>
        </authorList>
    </citation>
    <scope>NUCLEOTIDE SEQUENCE</scope>
    <source>
        <strain evidence="1">ATCC 34329</strain>
    </source>
</reference>
<keyword evidence="2" id="KW-1185">Reference proteome</keyword>
<evidence type="ECO:0000313" key="1">
    <source>
        <dbReference type="EMBL" id="KAJ2894846.1"/>
    </source>
</evidence>
<organism evidence="1 2">
    <name type="scientific">Zalerion maritima</name>
    <dbReference type="NCBI Taxonomy" id="339359"/>
    <lineage>
        <taxon>Eukaryota</taxon>
        <taxon>Fungi</taxon>
        <taxon>Dikarya</taxon>
        <taxon>Ascomycota</taxon>
        <taxon>Pezizomycotina</taxon>
        <taxon>Sordariomycetes</taxon>
        <taxon>Lulworthiomycetidae</taxon>
        <taxon>Lulworthiales</taxon>
        <taxon>Lulworthiaceae</taxon>
        <taxon>Zalerion</taxon>
    </lineage>
</organism>
<dbReference type="Proteomes" id="UP001201980">
    <property type="component" value="Unassembled WGS sequence"/>
</dbReference>
<dbReference type="PANTHER" id="PTHR28180">
    <property type="entry name" value="CONSERVED MITOCHONDRIAL PROTEIN-RELATED"/>
    <property type="match status" value="1"/>
</dbReference>
<dbReference type="SUPFAM" id="SSF69118">
    <property type="entry name" value="AhpD-like"/>
    <property type="match status" value="1"/>
</dbReference>
<dbReference type="InterPro" id="IPR052999">
    <property type="entry name" value="PTS1_Protein"/>
</dbReference>
<gene>
    <name evidence="1" type="ORF">MKZ38_007183</name>
</gene>
<dbReference type="InterPro" id="IPR029032">
    <property type="entry name" value="AhpD-like"/>
</dbReference>
<sequence>MAAPPPSLSEDFNAAYTSANVGSNAAAFDSKLFENIKDQIRDGHREGTSELFAYALVAIMLCAQKRADAVAPLFHMAIKDLSPQETRNAFETFREAITVTYPFIGLPNCVPACFGIIGIVRELGYGPGEQRRRTDIQHPNTLEQGLEMRRQIYRGVGNPEVHYMMSNWFPDMAYCTNTFIFGYAVGGSLDFFTVQQSELLIVSAILATGATRQSRSHVKASIQLGNPAALLKTLVGAAEQVAGWNGQTLPGEVNVDELKAELYRNLAALGKEKDGAM</sequence>
<evidence type="ECO:0008006" key="3">
    <source>
        <dbReference type="Google" id="ProtNLM"/>
    </source>
</evidence>
<protein>
    <recommendedName>
        <fullName evidence="3">Carboxymuconolactone decarboxylase-like domain-containing protein</fullName>
    </recommendedName>
</protein>
<name>A0AAD5WPY3_9PEZI</name>
<comment type="caution">
    <text evidence="1">The sequence shown here is derived from an EMBL/GenBank/DDBJ whole genome shotgun (WGS) entry which is preliminary data.</text>
</comment>
<evidence type="ECO:0000313" key="2">
    <source>
        <dbReference type="Proteomes" id="UP001201980"/>
    </source>
</evidence>
<dbReference type="Gene3D" id="1.20.1290.10">
    <property type="entry name" value="AhpD-like"/>
    <property type="match status" value="1"/>
</dbReference>